<organism evidence="1 2">
    <name type="scientific">Paragonimus skrjabini miyazakii</name>
    <dbReference type="NCBI Taxonomy" id="59628"/>
    <lineage>
        <taxon>Eukaryota</taxon>
        <taxon>Metazoa</taxon>
        <taxon>Spiralia</taxon>
        <taxon>Lophotrochozoa</taxon>
        <taxon>Platyhelminthes</taxon>
        <taxon>Trematoda</taxon>
        <taxon>Digenea</taxon>
        <taxon>Plagiorchiida</taxon>
        <taxon>Troglotremata</taxon>
        <taxon>Troglotrematidae</taxon>
        <taxon>Paragonimus</taxon>
    </lineage>
</organism>
<keyword evidence="2" id="KW-1185">Reference proteome</keyword>
<protein>
    <submittedName>
        <fullName evidence="1">Putative Core 1 udp-galactose:n-acetylgalactosamine-alpha-r beta 1 3-galactosyltransferase</fullName>
    </submittedName>
</protein>
<gene>
    <name evidence="1" type="ORF">EG68_09873</name>
</gene>
<dbReference type="Proteomes" id="UP000822476">
    <property type="component" value="Unassembled WGS sequence"/>
</dbReference>
<proteinExistence type="predicted"/>
<dbReference type="AlphaFoldDB" id="A0A8S9YGU2"/>
<dbReference type="InterPro" id="IPR053347">
    <property type="entry name" value="Axonemal_MT_stabilizer"/>
</dbReference>
<dbReference type="PANTHER" id="PTHR37404:SF1">
    <property type="entry name" value="HCG1796489"/>
    <property type="match status" value="1"/>
</dbReference>
<name>A0A8S9YGU2_9TREM</name>
<accession>A0A8S9YGU2</accession>
<reference evidence="1" key="1">
    <citation type="submission" date="2019-07" db="EMBL/GenBank/DDBJ databases">
        <title>Annotation for the trematode Paragonimus miyazaki's.</title>
        <authorList>
            <person name="Choi Y.-J."/>
        </authorList>
    </citation>
    <scope>NUCLEOTIDE SEQUENCE</scope>
    <source>
        <strain evidence="1">Japan</strain>
    </source>
</reference>
<dbReference type="EMBL" id="JTDE01005887">
    <property type="protein sequence ID" value="KAF7246780.1"/>
    <property type="molecule type" value="Genomic_DNA"/>
</dbReference>
<evidence type="ECO:0000313" key="1">
    <source>
        <dbReference type="EMBL" id="KAF7246780.1"/>
    </source>
</evidence>
<dbReference type="OrthoDB" id="382863at2759"/>
<sequence>MPEITELKNYIPGLKSDDIFKSSYGVGHHWRSGYYFPDTETLAKCSSEETCSLRPGNEVKLAEHFQTTSGSTHDAKIVPESLKIDRFPPPPHHWDTHFINDFRSRYLAGHYHAPLSPRRQKSETHDAFQKSEGPADLWRPLSLQPFVLENHHKDGPSKKIIASTVNPDLAVRTMYPKDNEILRNLDPYLSTSMKEHRMWTPEELNGLAKKNIATYWDLEDYPKAMGFGPQKNPIPKDSVPRERPPMRDRLLFREATDHTRVRPVTYHVPHTGLKTIYQSDFEQPSSLLRTQDQICPVETPFILPDPDKKSTFATPLMYQTEYSTIGQSQRNLL</sequence>
<dbReference type="PANTHER" id="PTHR37404">
    <property type="entry name" value="HCG1796489"/>
    <property type="match status" value="1"/>
</dbReference>
<comment type="caution">
    <text evidence="1">The sequence shown here is derived from an EMBL/GenBank/DDBJ whole genome shotgun (WGS) entry which is preliminary data.</text>
</comment>
<evidence type="ECO:0000313" key="2">
    <source>
        <dbReference type="Proteomes" id="UP000822476"/>
    </source>
</evidence>